<feature type="region of interest" description="Disordered" evidence="1">
    <location>
        <begin position="93"/>
        <end position="351"/>
    </location>
</feature>
<feature type="compositionally biased region" description="Acidic residues" evidence="1">
    <location>
        <begin position="453"/>
        <end position="473"/>
    </location>
</feature>
<dbReference type="Proteomes" id="UP000280685">
    <property type="component" value="Chromosome 3"/>
</dbReference>
<feature type="compositionally biased region" description="Polar residues" evidence="1">
    <location>
        <begin position="59"/>
        <end position="76"/>
    </location>
</feature>
<feature type="region of interest" description="Disordered" evidence="1">
    <location>
        <begin position="1133"/>
        <end position="1154"/>
    </location>
</feature>
<feature type="compositionally biased region" description="Low complexity" evidence="1">
    <location>
        <begin position="484"/>
        <end position="497"/>
    </location>
</feature>
<evidence type="ECO:0008006" key="4">
    <source>
        <dbReference type="Google" id="ProtNLM"/>
    </source>
</evidence>
<accession>A0ABY6S8F4</accession>
<feature type="region of interest" description="Disordered" evidence="1">
    <location>
        <begin position="48"/>
        <end position="76"/>
    </location>
</feature>
<feature type="region of interest" description="Disordered" evidence="1">
    <location>
        <begin position="972"/>
        <end position="1009"/>
    </location>
</feature>
<protein>
    <recommendedName>
        <fullName evidence="4">AGC-kinase C-terminal domain-containing protein</fullName>
    </recommendedName>
</protein>
<feature type="compositionally biased region" description="Low complexity" evidence="1">
    <location>
        <begin position="161"/>
        <end position="172"/>
    </location>
</feature>
<feature type="compositionally biased region" description="Basic and acidic residues" evidence="1">
    <location>
        <begin position="403"/>
        <end position="412"/>
    </location>
</feature>
<feature type="region of interest" description="Disordered" evidence="1">
    <location>
        <begin position="639"/>
        <end position="731"/>
    </location>
</feature>
<feature type="compositionally biased region" description="Basic residues" evidence="1">
    <location>
        <begin position="1"/>
        <end position="11"/>
    </location>
</feature>
<feature type="compositionally biased region" description="Low complexity" evidence="1">
    <location>
        <begin position="675"/>
        <end position="698"/>
    </location>
</feature>
<evidence type="ECO:0000313" key="3">
    <source>
        <dbReference type="Proteomes" id="UP000280685"/>
    </source>
</evidence>
<proteinExistence type="predicted"/>
<feature type="region of interest" description="Disordered" evidence="1">
    <location>
        <begin position="403"/>
        <end position="422"/>
    </location>
</feature>
<feature type="compositionally biased region" description="Low complexity" evidence="1">
    <location>
        <begin position="653"/>
        <end position="668"/>
    </location>
</feature>
<feature type="compositionally biased region" description="Polar residues" evidence="1">
    <location>
        <begin position="559"/>
        <end position="570"/>
    </location>
</feature>
<feature type="compositionally biased region" description="Low complexity" evidence="1">
    <location>
        <begin position="323"/>
        <end position="341"/>
    </location>
</feature>
<feature type="region of interest" description="Disordered" evidence="1">
    <location>
        <begin position="750"/>
        <end position="779"/>
    </location>
</feature>
<keyword evidence="3" id="KW-1185">Reference proteome</keyword>
<feature type="compositionally biased region" description="Polar residues" evidence="1">
    <location>
        <begin position="247"/>
        <end position="264"/>
    </location>
</feature>
<feature type="compositionally biased region" description="Polar residues" evidence="1">
    <location>
        <begin position="93"/>
        <end position="107"/>
    </location>
</feature>
<evidence type="ECO:0000313" key="2">
    <source>
        <dbReference type="EMBL" id="VBB78469.1"/>
    </source>
</evidence>
<evidence type="ECO:0000256" key="1">
    <source>
        <dbReference type="SAM" id="MobiDB-lite"/>
    </source>
</evidence>
<sequence length="1250" mass="131043">MLSHLRFHRRAPSNPSEPTPDQIATWEAAAGHHHDADNNTLQPLARVSSADPDLGRTPVDNSTQSPPARSAFDGNSTGFLGGVALHQLRRTMQESTVPDTAQSSLATSLPEKRFSRTKAPPPPINTGLAARPALTAVKPSKSSKSSSFIAPTDLQLGSGGSSARPSAARGSSDTALTQPSGAPSEPAPKGRKSLPFLRNSMSSLLLRRKTSNQPPESQAVVKTPTPDVSIRGTRIHDFSAPRPKRVTPSTEGALSASTTASQVETPAIADTPGARTDPGDVGHRLQEEVIPESTRSADGGWTLPPASEEAVPPVPPKDEPAMSTRTSSSATSAATTIGAGAPLDSKASVRTTASRSFSISKLSMKSSVRSAIPKHMKSTSSRFSFDMIGAAKQEKLLEERHRMREQEKKPADDIGLGQRDSRFDDFDEDFDYDAMMDDDGFEEDIPCVSMDYDIEEEEEEEDPEAAGDPDNDQENFAGFVFQRSNPASAVASPHSPAGMLLPTPRDANGTVIGYAMTKDTTPGLLTPAFPDPSTLPKLEEAMDGLSIQPGDEPGGATLEQPTHRPTSLSVVESAPEAVPEPALESVPESQPEPVPEAEIAPNPAPERRRLDDDIYFDDGLADELDFTGDGFVIDESIFDNNDTDKYGRPIPGAFAQAQEAMRAAQLRASNRTSDTTSDPSGASGAAASTGHTSISAAAQQPVVESEHKVAAEPLPAFQPAPQPPEMSPFPGQDLAYQAALAEAAQKAAASGKFRRNSSPTPEAELTVTSATESAESANNLDAILDDYEKEVSFDDYEKDYDDYGGGYQDDYDFDDDAIIAEANAEALANDSDGWYGQEFGFYSAPMPQGGYGHHNNSSSGNNSNGQQADLSAENLFSYANGGYFGPAGGLGRSKSGRIVCREPNLTPITERSEYSNRNSIMSLTLPPAIGSDTGRNSLTINSPGLAQLALLGDDENSLSVAAYMKARNRAFGAGGGGSQVSSREGSPKSERGPSESPFGGHLHAGSIGHGRKGSAFSVWSSSDVGEGGGEGAASPAPQMAAFTAGGFGNNIQGANGVNGAVVSPLPQRPPGIGGMDVNQMGMMGMPVGMGMGMGMGMSMGMFAPPPGVQLPVLVPSPGIAAGSGSAFACSPVLEDGGEEEEKEEEEQEERTVTGRGLAPALPVVEGVNVHGAAGEKGPGERSTGTEGFVVGEGERQRPVMGHRHKGSADSISYTMADGDDGKRWVVERRRTGETGEVEILGREVLDGGRI</sequence>
<organism evidence="2 3">
    <name type="scientific">Podospora comata</name>
    <dbReference type="NCBI Taxonomy" id="48703"/>
    <lineage>
        <taxon>Eukaryota</taxon>
        <taxon>Fungi</taxon>
        <taxon>Dikarya</taxon>
        <taxon>Ascomycota</taxon>
        <taxon>Pezizomycotina</taxon>
        <taxon>Sordariomycetes</taxon>
        <taxon>Sordariomycetidae</taxon>
        <taxon>Sordariales</taxon>
        <taxon>Podosporaceae</taxon>
        <taxon>Podospora</taxon>
    </lineage>
</organism>
<gene>
    <name evidence="2" type="ORF">PODCO_311250</name>
</gene>
<feature type="region of interest" description="Disordered" evidence="1">
    <location>
        <begin position="1197"/>
        <end position="1217"/>
    </location>
</feature>
<name>A0ABY6S8F4_PODCO</name>
<dbReference type="EMBL" id="LR026966">
    <property type="protein sequence ID" value="VBB78469.1"/>
    <property type="molecule type" value="Genomic_DNA"/>
</dbReference>
<feature type="compositionally biased region" description="Acidic residues" evidence="1">
    <location>
        <begin position="1135"/>
        <end position="1148"/>
    </location>
</feature>
<feature type="region of interest" description="Disordered" evidence="1">
    <location>
        <begin position="453"/>
        <end position="508"/>
    </location>
</feature>
<feature type="region of interest" description="Disordered" evidence="1">
    <location>
        <begin position="1"/>
        <end position="21"/>
    </location>
</feature>
<feature type="compositionally biased region" description="Low complexity" evidence="1">
    <location>
        <begin position="584"/>
        <end position="601"/>
    </location>
</feature>
<feature type="compositionally biased region" description="Pro residues" evidence="1">
    <location>
        <begin position="716"/>
        <end position="727"/>
    </location>
</feature>
<feature type="region of interest" description="Disordered" evidence="1">
    <location>
        <begin position="543"/>
        <end position="612"/>
    </location>
</feature>
<reference evidence="2" key="1">
    <citation type="submission" date="2018-02" db="EMBL/GenBank/DDBJ databases">
        <authorList>
            <person name="Silar P."/>
        </authorList>
    </citation>
    <scope>NUCLEOTIDE SEQUENCE [LARGE SCALE GENOMIC DNA]</scope>
    <source>
        <strain evidence="2">T</strain>
    </source>
</reference>
<feature type="compositionally biased region" description="Basic and acidic residues" evidence="1">
    <location>
        <begin position="277"/>
        <end position="287"/>
    </location>
</feature>
<feature type="compositionally biased region" description="Polar residues" evidence="1">
    <location>
        <begin position="756"/>
        <end position="779"/>
    </location>
</feature>